<dbReference type="PANTHER" id="PTHR47785">
    <property type="entry name" value="ZN(II)2CYS6 TRANSCRIPTION FACTOR (EUROFUNG)-RELATED-RELATED"/>
    <property type="match status" value="1"/>
</dbReference>
<dbReference type="EMBL" id="JAPDRK010000002">
    <property type="protein sequence ID" value="KAJ9615252.1"/>
    <property type="molecule type" value="Genomic_DNA"/>
</dbReference>
<comment type="caution">
    <text evidence="2">The sequence shown here is derived from an EMBL/GenBank/DDBJ whole genome shotgun (WGS) entry which is preliminary data.</text>
</comment>
<proteinExistence type="predicted"/>
<organism evidence="2 3">
    <name type="scientific">Cladophialophora chaetospira</name>
    <dbReference type="NCBI Taxonomy" id="386627"/>
    <lineage>
        <taxon>Eukaryota</taxon>
        <taxon>Fungi</taxon>
        <taxon>Dikarya</taxon>
        <taxon>Ascomycota</taxon>
        <taxon>Pezizomycotina</taxon>
        <taxon>Eurotiomycetes</taxon>
        <taxon>Chaetothyriomycetidae</taxon>
        <taxon>Chaetothyriales</taxon>
        <taxon>Herpotrichiellaceae</taxon>
        <taxon>Cladophialophora</taxon>
    </lineage>
</organism>
<sequence length="563" mass="64221">MSALDQGRRDSASTTTPDPGESIVKAWPKVPEFHHAAAHKIFHYWSKLRINLTIQGLEPLEFLRQVDDADKALFSQDLEGNTTAEVPVSLVAKGIELIFENILRLPFVLRHLFTYGGLSNEACLNTFKRDLGTSVSPEFTPEFTLVFKNQRAEELLLQTVALKYLSVQRGDQGLSQKADLSFRYALRQILDMQAQQNSQALPFKFLFVIILLYLYGRPFHALGLLQSFESLIHNASPNSQEDREAKAQYEACLHQYFLLESDILSEIDGVPSQRLHNIAVALSHQTVTTPPNLFRTESTAPNRDDYQSYELQAHLQLRGYMNSVLDNLYTLNRAYCRPEDVATVVTDIARRLDLWYWTLPLDMRFPRHPSAFVLVAPSMSDLMDELRFRYYATMFLANRPVLYHVLYEKYENAVNWSNNDSPSQDPWVYESCHNCVQNAVMIVLLHARRHENGLRDHFESWCNLQHLIAAYAIILQVQSSPQMSILLHESGDPDKLLDVAEAVLEKGFNRPANVKETLGMLRHIRQNFQRNAPQTPSLGSGSATSPVYSVASHQSQHSIHSQH</sequence>
<feature type="region of interest" description="Disordered" evidence="1">
    <location>
        <begin position="1"/>
        <end position="22"/>
    </location>
</feature>
<feature type="compositionally biased region" description="Low complexity" evidence="1">
    <location>
        <begin position="552"/>
        <end position="563"/>
    </location>
</feature>
<dbReference type="InterPro" id="IPR053181">
    <property type="entry name" value="EcdB-like_regulator"/>
</dbReference>
<dbReference type="CDD" id="cd12148">
    <property type="entry name" value="fungal_TF_MHR"/>
    <property type="match status" value="1"/>
</dbReference>
<gene>
    <name evidence="2" type="ORF">H2200_001326</name>
</gene>
<feature type="compositionally biased region" description="Basic and acidic residues" evidence="1">
    <location>
        <begin position="1"/>
        <end position="11"/>
    </location>
</feature>
<evidence type="ECO:0000313" key="3">
    <source>
        <dbReference type="Proteomes" id="UP001172673"/>
    </source>
</evidence>
<feature type="region of interest" description="Disordered" evidence="1">
    <location>
        <begin position="531"/>
        <end position="563"/>
    </location>
</feature>
<keyword evidence="3" id="KW-1185">Reference proteome</keyword>
<name>A0AA38XKN3_9EURO</name>
<reference evidence="2" key="1">
    <citation type="submission" date="2022-10" db="EMBL/GenBank/DDBJ databases">
        <title>Culturing micro-colonial fungi from biological soil crusts in the Mojave desert and describing Neophaeococcomyces mojavensis, and introducing the new genera and species Taxawa tesnikishii.</title>
        <authorList>
            <person name="Kurbessoian T."/>
            <person name="Stajich J.E."/>
        </authorList>
    </citation>
    <scope>NUCLEOTIDE SEQUENCE</scope>
    <source>
        <strain evidence="2">TK_41</strain>
    </source>
</reference>
<protein>
    <submittedName>
        <fullName evidence="2">Uncharacterized protein</fullName>
    </submittedName>
</protein>
<dbReference type="AlphaFoldDB" id="A0AA38XKN3"/>
<evidence type="ECO:0000256" key="1">
    <source>
        <dbReference type="SAM" id="MobiDB-lite"/>
    </source>
</evidence>
<dbReference type="Proteomes" id="UP001172673">
    <property type="component" value="Unassembled WGS sequence"/>
</dbReference>
<feature type="compositionally biased region" description="Polar residues" evidence="1">
    <location>
        <begin position="531"/>
        <end position="547"/>
    </location>
</feature>
<accession>A0AA38XKN3</accession>
<evidence type="ECO:0000313" key="2">
    <source>
        <dbReference type="EMBL" id="KAJ9615252.1"/>
    </source>
</evidence>